<accession>A0ABR8EID1</accession>
<dbReference type="RefSeq" id="WP_190879597.1">
    <property type="nucleotide sequence ID" value="NZ_JACJSK010000031.1"/>
</dbReference>
<sequence length="46" mass="5165">MDNQLGFLHQPNLQKVGAIAIGYIAWGKPPRGRKHYASTLFDRGKL</sequence>
<dbReference type="EMBL" id="JACJSK010000031">
    <property type="protein sequence ID" value="MBD2546057.1"/>
    <property type="molecule type" value="Genomic_DNA"/>
</dbReference>
<gene>
    <name evidence="1" type="ORF">H6G72_19875</name>
</gene>
<evidence type="ECO:0000313" key="2">
    <source>
        <dbReference type="Proteomes" id="UP000641954"/>
    </source>
</evidence>
<proteinExistence type="predicted"/>
<protein>
    <submittedName>
        <fullName evidence="1">Uncharacterized protein</fullName>
    </submittedName>
</protein>
<keyword evidence="2" id="KW-1185">Reference proteome</keyword>
<evidence type="ECO:0000313" key="1">
    <source>
        <dbReference type="EMBL" id="MBD2546057.1"/>
    </source>
</evidence>
<organism evidence="1 2">
    <name type="scientific">Planktothricoides raciborskii FACHB-1370</name>
    <dbReference type="NCBI Taxonomy" id="2949576"/>
    <lineage>
        <taxon>Bacteria</taxon>
        <taxon>Bacillati</taxon>
        <taxon>Cyanobacteriota</taxon>
        <taxon>Cyanophyceae</taxon>
        <taxon>Oscillatoriophycideae</taxon>
        <taxon>Oscillatoriales</taxon>
        <taxon>Oscillatoriaceae</taxon>
        <taxon>Planktothricoides</taxon>
    </lineage>
</organism>
<reference evidence="1 2" key="1">
    <citation type="journal article" date="2020" name="ISME J.">
        <title>Comparative genomics reveals insights into cyanobacterial evolution and habitat adaptation.</title>
        <authorList>
            <person name="Chen M.Y."/>
            <person name="Teng W.K."/>
            <person name="Zhao L."/>
            <person name="Hu C.X."/>
            <person name="Zhou Y.K."/>
            <person name="Han B.P."/>
            <person name="Song L.R."/>
            <person name="Shu W.S."/>
        </authorList>
    </citation>
    <scope>NUCLEOTIDE SEQUENCE [LARGE SCALE GENOMIC DNA]</scope>
    <source>
        <strain evidence="1 2">FACHB-1370</strain>
    </source>
</reference>
<name>A0ABR8EID1_9CYAN</name>
<dbReference type="Proteomes" id="UP000641954">
    <property type="component" value="Unassembled WGS sequence"/>
</dbReference>
<comment type="caution">
    <text evidence="1">The sequence shown here is derived from an EMBL/GenBank/DDBJ whole genome shotgun (WGS) entry which is preliminary data.</text>
</comment>